<dbReference type="GO" id="GO:0051276">
    <property type="term" value="P:chromosome organization"/>
    <property type="evidence" value="ECO:0007669"/>
    <property type="project" value="InterPro"/>
</dbReference>
<dbReference type="PANTHER" id="PTHR41328:SF2">
    <property type="entry name" value="TERMINASE SMALL SUBUNIT"/>
    <property type="match status" value="1"/>
</dbReference>
<dbReference type="InterPro" id="IPR005335">
    <property type="entry name" value="Terminase_ssu"/>
</dbReference>
<dbReference type="Proteomes" id="UP000231094">
    <property type="component" value="Unassembled WGS sequence"/>
</dbReference>
<accession>A0A2N9Y2U0</accession>
<keyword evidence="2" id="KW-0231">Viral genome packaging</keyword>
<feature type="non-terminal residue" evidence="3">
    <location>
        <position position="282"/>
    </location>
</feature>
<sequence>MVDTNNSAMSGLTEKQQRFVEEYLIDFNATQAAIRAGYSARTASAVGHENLRKPEIVKALNEAKQKRCMRTQIDADYVLQRLVEIDQMDVADILNADGSVLPVKKWPEVWRKTLSGFDVLTMMDKEDGQSILKKIKWPDKVKNLELLGKHVTVQAFNEKTSVSGELKAAASSSATAVAKNGGCLKSILATIGFLVVISVILKACYGEEKTAASTPAIEPAAQTVTNTDSQEDTQENIQASLQSAKQENAAANDEINTLWTNMDVDVRNHLKPQQLAWNQQKK</sequence>
<reference evidence="3 4" key="1">
    <citation type="journal article" date="2017" name="MBio">
        <title>Type VI secretion-mediated competition in the bee gut microbiome.</title>
        <authorList>
            <person name="Steele M.I."/>
            <person name="Kwong W.K."/>
            <person name="Powell J.E."/>
            <person name="Whiteley M."/>
            <person name="Moran N.A."/>
        </authorList>
    </citation>
    <scope>NUCLEOTIDE SEQUENCE [LARGE SCALE GENOMIC DNA]</scope>
    <source>
        <strain evidence="3 4">PEB0171</strain>
    </source>
</reference>
<protein>
    <recommendedName>
        <fullName evidence="5">Terminase</fullName>
    </recommendedName>
</protein>
<keyword evidence="1" id="KW-1188">Viral release from host cell</keyword>
<comment type="caution">
    <text evidence="3">The sequence shown here is derived from an EMBL/GenBank/DDBJ whole genome shotgun (WGS) entry which is preliminary data.</text>
</comment>
<proteinExistence type="predicted"/>
<evidence type="ECO:0000256" key="2">
    <source>
        <dbReference type="ARBA" id="ARBA00023219"/>
    </source>
</evidence>
<dbReference type="Gene3D" id="1.10.10.1400">
    <property type="entry name" value="Terminase, small subunit, N-terminal DNA-binding domain, HTH motif"/>
    <property type="match status" value="1"/>
</dbReference>
<dbReference type="Pfam" id="PF03592">
    <property type="entry name" value="Terminase_2"/>
    <property type="match status" value="1"/>
</dbReference>
<evidence type="ECO:0000256" key="1">
    <source>
        <dbReference type="ARBA" id="ARBA00022612"/>
    </source>
</evidence>
<gene>
    <name evidence="3" type="ORF">BHC47_06715</name>
</gene>
<evidence type="ECO:0000313" key="4">
    <source>
        <dbReference type="Proteomes" id="UP000231094"/>
    </source>
</evidence>
<organism evidence="3 4">
    <name type="scientific">Snodgrassella alvi</name>
    <dbReference type="NCBI Taxonomy" id="1196083"/>
    <lineage>
        <taxon>Bacteria</taxon>
        <taxon>Pseudomonadati</taxon>
        <taxon>Pseudomonadota</taxon>
        <taxon>Betaproteobacteria</taxon>
        <taxon>Neisseriales</taxon>
        <taxon>Neisseriaceae</taxon>
        <taxon>Snodgrassella</taxon>
    </lineage>
</organism>
<dbReference type="EMBL" id="MEIV01000060">
    <property type="protein sequence ID" value="PIT61532.1"/>
    <property type="molecule type" value="Genomic_DNA"/>
</dbReference>
<dbReference type="InterPro" id="IPR052404">
    <property type="entry name" value="SPP1-like_terminase"/>
</dbReference>
<name>A0A2N9Y2U0_9NEIS</name>
<dbReference type="AlphaFoldDB" id="A0A2N9Y2U0"/>
<dbReference type="InterPro" id="IPR038713">
    <property type="entry name" value="Terminase_Gp1_N_sf"/>
</dbReference>
<dbReference type="RefSeq" id="WP_198431454.1">
    <property type="nucleotide sequence ID" value="NZ_MEIV01000060.1"/>
</dbReference>
<evidence type="ECO:0008006" key="5">
    <source>
        <dbReference type="Google" id="ProtNLM"/>
    </source>
</evidence>
<dbReference type="PANTHER" id="PTHR41328">
    <property type="entry name" value="TERMINASE SMALL SUBUNIT-RELATED"/>
    <property type="match status" value="1"/>
</dbReference>
<evidence type="ECO:0000313" key="3">
    <source>
        <dbReference type="EMBL" id="PIT61532.1"/>
    </source>
</evidence>